<accession>A0A396RPJ6</accession>
<proteinExistence type="predicted"/>
<evidence type="ECO:0000313" key="1">
    <source>
        <dbReference type="EMBL" id="RHW17746.1"/>
    </source>
</evidence>
<name>A0A396RPJ6_9SPHN</name>
<dbReference type="GO" id="GO:0005975">
    <property type="term" value="P:carbohydrate metabolic process"/>
    <property type="evidence" value="ECO:0007669"/>
    <property type="project" value="InterPro"/>
</dbReference>
<dbReference type="CDD" id="cd09024">
    <property type="entry name" value="Aldose_epim_lacX"/>
    <property type="match status" value="1"/>
</dbReference>
<dbReference type="OrthoDB" id="9795355at2"/>
<dbReference type="Pfam" id="PF01263">
    <property type="entry name" value="Aldose_epim"/>
    <property type="match status" value="1"/>
</dbReference>
<organism evidence="1 2">
    <name type="scientific">Sphingomonas gilva</name>
    <dbReference type="NCBI Taxonomy" id="2305907"/>
    <lineage>
        <taxon>Bacteria</taxon>
        <taxon>Pseudomonadati</taxon>
        <taxon>Pseudomonadota</taxon>
        <taxon>Alphaproteobacteria</taxon>
        <taxon>Sphingomonadales</taxon>
        <taxon>Sphingomonadaceae</taxon>
        <taxon>Sphingomonas</taxon>
    </lineage>
</organism>
<dbReference type="InterPro" id="IPR011013">
    <property type="entry name" value="Gal_mutarotase_sf_dom"/>
</dbReference>
<keyword evidence="2" id="KW-1185">Reference proteome</keyword>
<evidence type="ECO:0000313" key="2">
    <source>
        <dbReference type="Proteomes" id="UP000266693"/>
    </source>
</evidence>
<dbReference type="AlphaFoldDB" id="A0A396RPJ6"/>
<reference evidence="1 2" key="1">
    <citation type="submission" date="2018-08" db="EMBL/GenBank/DDBJ databases">
        <title>The multiple taxonomic identification of Sphingomonas gilva.</title>
        <authorList>
            <person name="Zhu D."/>
            <person name="Zheng S."/>
        </authorList>
    </citation>
    <scope>NUCLEOTIDE SEQUENCE [LARGE SCALE GENOMIC DNA]</scope>
    <source>
        <strain evidence="1 2">ZDH117</strain>
    </source>
</reference>
<sequence length="301" mass="32551">MPSSLQESARSDWTEISSGALTAAINPLGAELSSLRDAEGRELMTDADPAFWTGRAPLLFPVVGGLVEGRYRLDGVELAMAKHGFARTSMFDLVEAGGSAARFRLTDDAVSAASYPFAFRLDMAFAVEGATLGMAATVANTGDRALPFSFGYHPAFAWPLPYGRGRADHRIVFEEDEPDALRSITPDGLIGDAPRENPVEGRVLRLADDLFTDDALVWDAIRSRRLSYGASDGPRLDIAFPDTPSLGIWTKPGARYICVEPWAGHADPAGFTGDFRDKPGVMQLQPGDTRQFRMNVTLIPA</sequence>
<dbReference type="InterPro" id="IPR008183">
    <property type="entry name" value="Aldose_1/G6P_1-epimerase"/>
</dbReference>
<dbReference type="RefSeq" id="WP_118864011.1">
    <property type="nucleotide sequence ID" value="NZ_QWLV01000003.1"/>
</dbReference>
<dbReference type="EMBL" id="QWLV01000003">
    <property type="protein sequence ID" value="RHW17746.1"/>
    <property type="molecule type" value="Genomic_DNA"/>
</dbReference>
<dbReference type="GO" id="GO:0016853">
    <property type="term" value="F:isomerase activity"/>
    <property type="evidence" value="ECO:0007669"/>
    <property type="project" value="InterPro"/>
</dbReference>
<dbReference type="Proteomes" id="UP000266693">
    <property type="component" value="Unassembled WGS sequence"/>
</dbReference>
<gene>
    <name evidence="1" type="ORF">D1610_10000</name>
</gene>
<comment type="caution">
    <text evidence="1">The sequence shown here is derived from an EMBL/GenBank/DDBJ whole genome shotgun (WGS) entry which is preliminary data.</text>
</comment>
<dbReference type="GO" id="GO:0030246">
    <property type="term" value="F:carbohydrate binding"/>
    <property type="evidence" value="ECO:0007669"/>
    <property type="project" value="InterPro"/>
</dbReference>
<dbReference type="InterPro" id="IPR014718">
    <property type="entry name" value="GH-type_carb-bd"/>
</dbReference>
<dbReference type="SUPFAM" id="SSF74650">
    <property type="entry name" value="Galactose mutarotase-like"/>
    <property type="match status" value="1"/>
</dbReference>
<protein>
    <submittedName>
        <fullName evidence="1">Aldose 1-epimerase family protein</fullName>
    </submittedName>
</protein>
<dbReference type="InterPro" id="IPR037481">
    <property type="entry name" value="LacX"/>
</dbReference>
<dbReference type="Gene3D" id="2.70.98.10">
    <property type="match status" value="1"/>
</dbReference>